<evidence type="ECO:0000313" key="1">
    <source>
        <dbReference type="EMBL" id="MBX56161.1"/>
    </source>
</evidence>
<name>A0A2P2PNB7_RHIMU</name>
<dbReference type="EMBL" id="GGEC01075677">
    <property type="protein sequence ID" value="MBX56161.1"/>
    <property type="molecule type" value="Transcribed_RNA"/>
</dbReference>
<accession>A0A2P2PNB7</accession>
<organism evidence="1">
    <name type="scientific">Rhizophora mucronata</name>
    <name type="common">Asiatic mangrove</name>
    <dbReference type="NCBI Taxonomy" id="61149"/>
    <lineage>
        <taxon>Eukaryota</taxon>
        <taxon>Viridiplantae</taxon>
        <taxon>Streptophyta</taxon>
        <taxon>Embryophyta</taxon>
        <taxon>Tracheophyta</taxon>
        <taxon>Spermatophyta</taxon>
        <taxon>Magnoliopsida</taxon>
        <taxon>eudicotyledons</taxon>
        <taxon>Gunneridae</taxon>
        <taxon>Pentapetalae</taxon>
        <taxon>rosids</taxon>
        <taxon>fabids</taxon>
        <taxon>Malpighiales</taxon>
        <taxon>Rhizophoraceae</taxon>
        <taxon>Rhizophora</taxon>
    </lineage>
</organism>
<sequence length="39" mass="4398">MQHRIIFLATLKTLDQVCSNHRGRFKFLSTCTSLTAAST</sequence>
<dbReference type="AlphaFoldDB" id="A0A2P2PNB7"/>
<reference evidence="1" key="1">
    <citation type="submission" date="2018-02" db="EMBL/GenBank/DDBJ databases">
        <title>Rhizophora mucronata_Transcriptome.</title>
        <authorList>
            <person name="Meera S.P."/>
            <person name="Sreeshan A."/>
            <person name="Augustine A."/>
        </authorList>
    </citation>
    <scope>NUCLEOTIDE SEQUENCE</scope>
    <source>
        <tissue evidence="1">Leaf</tissue>
    </source>
</reference>
<protein>
    <submittedName>
        <fullName evidence="1">Uncharacterized protein</fullName>
    </submittedName>
</protein>
<proteinExistence type="predicted"/>